<dbReference type="AlphaFoldDB" id="D8LQ32"/>
<protein>
    <recommendedName>
        <fullName evidence="7">Protein Lines N-terminal domain-containing protein</fullName>
    </recommendedName>
</protein>
<evidence type="ECO:0000313" key="6">
    <source>
        <dbReference type="Proteomes" id="UP000002630"/>
    </source>
</evidence>
<dbReference type="InterPro" id="IPR024875">
    <property type="entry name" value="Protein_Lines"/>
</dbReference>
<sequence length="566" mass="61383">MSRLLSKRLNVEGERPLAKRLRCAIFLLQLLSTVLKNERGASHPERSSHPPANQLPGLPGDAPNPAFAASDGWETIAAQACAREATTYLVGMVEAATALMLGGRNGATSSEDVEGSLGGADAGFWVLSLVSDILKCLRKRNWRFGDPISFVRCKRKRDSDTGGPETASGLPSSTTAVVSEQLDVPGLSEAVPAVPVGSGMDSMDIALKWVEVTQLLVEAAETRWRSVLVELLRSVPPTLWRLANNGSLLLQEEPSRSPGSAFVEVRGADGALAQAMLGLVFRIVRLGDERGPFHVAALVDVGVVPNNEDRTEDLDKRDRGGAPQNQPWTTAVEALVATATARDDDQESCLGFAGRLVRLFADQDDALVDMLLLNLRIFHNTTKAELDTGSDRPASDFPPPALRTLYRGALHPGVLFAALLFEVRFDSGVLLDWLTSPETAFLQYLTLLLRFAVAEWSDFATRVSCAKGVVLEDGVDAVQNTQHEKETEEEEEEKEELVLSEEEANRLGRAMSCLGGLVASARALDRNGLVPYNIAPLLRRIDQVVSLYEECGDAEQEEEKSASPKH</sequence>
<feature type="domain" description="Protein Lines C-terminal" evidence="4">
    <location>
        <begin position="510"/>
        <end position="545"/>
    </location>
</feature>
<feature type="region of interest" description="Disordered" evidence="2">
    <location>
        <begin position="155"/>
        <end position="174"/>
    </location>
</feature>
<dbReference type="Proteomes" id="UP000002630">
    <property type="component" value="Linkage Group LG27"/>
</dbReference>
<evidence type="ECO:0008006" key="7">
    <source>
        <dbReference type="Google" id="ProtNLM"/>
    </source>
</evidence>
<dbReference type="Pfam" id="PF14694">
    <property type="entry name" value="LINES_N"/>
    <property type="match status" value="1"/>
</dbReference>
<dbReference type="Pfam" id="PF14695">
    <property type="entry name" value="LINES_C"/>
    <property type="match status" value="1"/>
</dbReference>
<dbReference type="InParanoid" id="D8LQ32"/>
<feature type="domain" description="Protein Lines N-terminal" evidence="3">
    <location>
        <begin position="353"/>
        <end position="461"/>
    </location>
</feature>
<feature type="coiled-coil region" evidence="1">
    <location>
        <begin position="475"/>
        <end position="507"/>
    </location>
</feature>
<dbReference type="OrthoDB" id="8251209at2759"/>
<evidence type="ECO:0000256" key="2">
    <source>
        <dbReference type="SAM" id="MobiDB-lite"/>
    </source>
</evidence>
<dbReference type="InterPro" id="IPR032794">
    <property type="entry name" value="LINES_N"/>
</dbReference>
<dbReference type="InterPro" id="IPR029415">
    <property type="entry name" value="Lines_C"/>
</dbReference>
<evidence type="ECO:0000259" key="3">
    <source>
        <dbReference type="Pfam" id="PF14694"/>
    </source>
</evidence>
<gene>
    <name evidence="5" type="ORF">Esi_0059_0006</name>
</gene>
<name>D8LQ32_ECTSI</name>
<feature type="compositionally biased region" description="Basic and acidic residues" evidence="2">
    <location>
        <begin position="39"/>
        <end position="48"/>
    </location>
</feature>
<feature type="region of interest" description="Disordered" evidence="2">
    <location>
        <begin position="307"/>
        <end position="327"/>
    </location>
</feature>
<organism evidence="5 6">
    <name type="scientific">Ectocarpus siliculosus</name>
    <name type="common">Brown alga</name>
    <name type="synonym">Conferva siliculosa</name>
    <dbReference type="NCBI Taxonomy" id="2880"/>
    <lineage>
        <taxon>Eukaryota</taxon>
        <taxon>Sar</taxon>
        <taxon>Stramenopiles</taxon>
        <taxon>Ochrophyta</taxon>
        <taxon>PX clade</taxon>
        <taxon>Phaeophyceae</taxon>
        <taxon>Ectocarpales</taxon>
        <taxon>Ectocarpaceae</taxon>
        <taxon>Ectocarpus</taxon>
    </lineage>
</organism>
<feature type="region of interest" description="Disordered" evidence="2">
    <location>
        <begin position="39"/>
        <end position="64"/>
    </location>
</feature>
<evidence type="ECO:0000256" key="1">
    <source>
        <dbReference type="SAM" id="Coils"/>
    </source>
</evidence>
<dbReference type="PANTHER" id="PTHR16057">
    <property type="entry name" value="WINS1, 2 PROTEIN"/>
    <property type="match status" value="1"/>
</dbReference>
<keyword evidence="1" id="KW-0175">Coiled coil</keyword>
<feature type="compositionally biased region" description="Basic and acidic residues" evidence="2">
    <location>
        <begin position="307"/>
        <end position="320"/>
    </location>
</feature>
<proteinExistence type="predicted"/>
<reference evidence="5 6" key="1">
    <citation type="journal article" date="2010" name="Nature">
        <title>The Ectocarpus genome and the independent evolution of multicellularity in brown algae.</title>
        <authorList>
            <person name="Cock J.M."/>
            <person name="Sterck L."/>
            <person name="Rouze P."/>
            <person name="Scornet D."/>
            <person name="Allen A.E."/>
            <person name="Amoutzias G."/>
            <person name="Anthouard V."/>
            <person name="Artiguenave F."/>
            <person name="Aury J.M."/>
            <person name="Badger J.H."/>
            <person name="Beszteri B."/>
            <person name="Billiau K."/>
            <person name="Bonnet E."/>
            <person name="Bothwell J.H."/>
            <person name="Bowler C."/>
            <person name="Boyen C."/>
            <person name="Brownlee C."/>
            <person name="Carrano C.J."/>
            <person name="Charrier B."/>
            <person name="Cho G.Y."/>
            <person name="Coelho S.M."/>
            <person name="Collen J."/>
            <person name="Corre E."/>
            <person name="Da Silva C."/>
            <person name="Delage L."/>
            <person name="Delaroque N."/>
            <person name="Dittami S.M."/>
            <person name="Doulbeau S."/>
            <person name="Elias M."/>
            <person name="Farnham G."/>
            <person name="Gachon C.M."/>
            <person name="Gschloessl B."/>
            <person name="Heesch S."/>
            <person name="Jabbari K."/>
            <person name="Jubin C."/>
            <person name="Kawai H."/>
            <person name="Kimura K."/>
            <person name="Kloareg B."/>
            <person name="Kupper F.C."/>
            <person name="Lang D."/>
            <person name="Le Bail A."/>
            <person name="Leblanc C."/>
            <person name="Lerouge P."/>
            <person name="Lohr M."/>
            <person name="Lopez P.J."/>
            <person name="Martens C."/>
            <person name="Maumus F."/>
            <person name="Michel G."/>
            <person name="Miranda-Saavedra D."/>
            <person name="Morales J."/>
            <person name="Moreau H."/>
            <person name="Motomura T."/>
            <person name="Nagasato C."/>
            <person name="Napoli C.A."/>
            <person name="Nelson D.R."/>
            <person name="Nyvall-Collen P."/>
            <person name="Peters A.F."/>
            <person name="Pommier C."/>
            <person name="Potin P."/>
            <person name="Poulain J."/>
            <person name="Quesneville H."/>
            <person name="Read B."/>
            <person name="Rensing S.A."/>
            <person name="Ritter A."/>
            <person name="Rousvoal S."/>
            <person name="Samanta M."/>
            <person name="Samson G."/>
            <person name="Schroeder D.C."/>
            <person name="Segurens B."/>
            <person name="Strittmatter M."/>
            <person name="Tonon T."/>
            <person name="Tregear J.W."/>
            <person name="Valentin K."/>
            <person name="von Dassow P."/>
            <person name="Yamagishi T."/>
            <person name="Van de Peer Y."/>
            <person name="Wincker P."/>
        </authorList>
    </citation>
    <scope>NUCLEOTIDE SEQUENCE [LARGE SCALE GENOMIC DNA]</scope>
    <source>
        <strain evidence="6">Ec32 / CCAP1310/4</strain>
    </source>
</reference>
<evidence type="ECO:0000259" key="4">
    <source>
        <dbReference type="Pfam" id="PF14695"/>
    </source>
</evidence>
<accession>D8LQ32</accession>
<dbReference type="EMBL" id="FN648807">
    <property type="protein sequence ID" value="CBN77412.1"/>
    <property type="molecule type" value="Genomic_DNA"/>
</dbReference>
<dbReference type="EMBL" id="FN649752">
    <property type="protein sequence ID" value="CBN77412.1"/>
    <property type="molecule type" value="Genomic_DNA"/>
</dbReference>
<evidence type="ECO:0000313" key="5">
    <source>
        <dbReference type="EMBL" id="CBN77412.1"/>
    </source>
</evidence>
<dbReference type="PANTHER" id="PTHR16057:SF1">
    <property type="entry name" value="PROTEIN LINES HOMOLOG 1"/>
    <property type="match status" value="1"/>
</dbReference>
<keyword evidence="6" id="KW-1185">Reference proteome</keyword>